<name>A0AAE0XZL1_9GAST</name>
<reference evidence="1" key="1">
    <citation type="journal article" date="2023" name="G3 (Bethesda)">
        <title>A reference genome for the long-term kleptoplast-retaining sea slug Elysia crispata morphotype clarki.</title>
        <authorList>
            <person name="Eastman K.E."/>
            <person name="Pendleton A.L."/>
            <person name="Shaikh M.A."/>
            <person name="Suttiyut T."/>
            <person name="Ogas R."/>
            <person name="Tomko P."/>
            <person name="Gavelis G."/>
            <person name="Widhalm J.R."/>
            <person name="Wisecaver J.H."/>
        </authorList>
    </citation>
    <scope>NUCLEOTIDE SEQUENCE</scope>
    <source>
        <strain evidence="1">ECLA1</strain>
    </source>
</reference>
<comment type="caution">
    <text evidence="1">The sequence shown here is derived from an EMBL/GenBank/DDBJ whole genome shotgun (WGS) entry which is preliminary data.</text>
</comment>
<organism evidence="1 2">
    <name type="scientific">Elysia crispata</name>
    <name type="common">lettuce slug</name>
    <dbReference type="NCBI Taxonomy" id="231223"/>
    <lineage>
        <taxon>Eukaryota</taxon>
        <taxon>Metazoa</taxon>
        <taxon>Spiralia</taxon>
        <taxon>Lophotrochozoa</taxon>
        <taxon>Mollusca</taxon>
        <taxon>Gastropoda</taxon>
        <taxon>Heterobranchia</taxon>
        <taxon>Euthyneura</taxon>
        <taxon>Panpulmonata</taxon>
        <taxon>Sacoglossa</taxon>
        <taxon>Placobranchoidea</taxon>
        <taxon>Plakobranchidae</taxon>
        <taxon>Elysia</taxon>
    </lineage>
</organism>
<proteinExistence type="predicted"/>
<dbReference type="AlphaFoldDB" id="A0AAE0XZL1"/>
<evidence type="ECO:0000313" key="1">
    <source>
        <dbReference type="EMBL" id="KAK3726654.1"/>
    </source>
</evidence>
<sequence length="77" mass="8690">MVSSSTDACHEKVMLTFLTFCLPHPMIDIYARNSICTLRVTELMTGEGRPDAVTPGRGEEIISRRELEVTNDRLRAH</sequence>
<accession>A0AAE0XZL1</accession>
<dbReference type="EMBL" id="JAWDGP010007289">
    <property type="protein sequence ID" value="KAK3726654.1"/>
    <property type="molecule type" value="Genomic_DNA"/>
</dbReference>
<dbReference type="Proteomes" id="UP001283361">
    <property type="component" value="Unassembled WGS sequence"/>
</dbReference>
<protein>
    <submittedName>
        <fullName evidence="1">Uncharacterized protein</fullName>
    </submittedName>
</protein>
<keyword evidence="2" id="KW-1185">Reference proteome</keyword>
<gene>
    <name evidence="1" type="ORF">RRG08_016963</name>
</gene>
<evidence type="ECO:0000313" key="2">
    <source>
        <dbReference type="Proteomes" id="UP001283361"/>
    </source>
</evidence>